<evidence type="ECO:0008006" key="4">
    <source>
        <dbReference type="Google" id="ProtNLM"/>
    </source>
</evidence>
<dbReference type="EMBL" id="BAABKN010000014">
    <property type="protein sequence ID" value="GAA4738254.1"/>
    <property type="molecule type" value="Genomic_DNA"/>
</dbReference>
<dbReference type="InterPro" id="IPR002220">
    <property type="entry name" value="DapA-like"/>
</dbReference>
<evidence type="ECO:0000256" key="1">
    <source>
        <dbReference type="ARBA" id="ARBA00023239"/>
    </source>
</evidence>
<dbReference type="InterPro" id="IPR013785">
    <property type="entry name" value="Aldolase_TIM"/>
</dbReference>
<sequence length="337" mass="36547">MALPYTRGEVKERARNEWVGACSVTLPSFTADFTALNEAAIRHDVGRAAQLGFWGTLVASESGTTFEEYKRFLEVAAEAAPEGFKIVSHLSFDTVEQATEVSQLSAGLGIEAGLLSYPQSFRPTSAAEIVDQTRYVAESSDLALIVFAATTWGFKALSPTGFPMAALEEMAKLDTAAALKFEGGGAAQFTALTEVADKVGDQLIVEYPQEQLIPAQARLFGTRWWGTSAYESYGDRVPKVIDALLAGRNDEASEIFWSYNPAREAKGAFHASFAGANLIHRQGWKYLSWLNGFNGGLLRMPQMRLLPGQMKSLRAGLAASGYDLPADDADFYAGRLT</sequence>
<keyword evidence="1" id="KW-0456">Lyase</keyword>
<dbReference type="Gene3D" id="3.20.20.70">
    <property type="entry name" value="Aldolase class I"/>
    <property type="match status" value="1"/>
</dbReference>
<evidence type="ECO:0000313" key="3">
    <source>
        <dbReference type="Proteomes" id="UP001499882"/>
    </source>
</evidence>
<evidence type="ECO:0000313" key="2">
    <source>
        <dbReference type="EMBL" id="GAA4738254.1"/>
    </source>
</evidence>
<dbReference type="RefSeq" id="WP_345526916.1">
    <property type="nucleotide sequence ID" value="NZ_BAABKN010000014.1"/>
</dbReference>
<accession>A0ABP8YXW9</accession>
<protein>
    <recommendedName>
        <fullName evidence="4">Dihydrodipicolinate synthase family protein</fullName>
    </recommendedName>
</protein>
<dbReference type="Pfam" id="PF00701">
    <property type="entry name" value="DHDPS"/>
    <property type="match status" value="1"/>
</dbReference>
<keyword evidence="3" id="KW-1185">Reference proteome</keyword>
<proteinExistence type="predicted"/>
<dbReference type="SUPFAM" id="SSF51569">
    <property type="entry name" value="Aldolase"/>
    <property type="match status" value="1"/>
</dbReference>
<organism evidence="2 3">
    <name type="scientific">Nocardioides endophyticus</name>
    <dbReference type="NCBI Taxonomy" id="1353775"/>
    <lineage>
        <taxon>Bacteria</taxon>
        <taxon>Bacillati</taxon>
        <taxon>Actinomycetota</taxon>
        <taxon>Actinomycetes</taxon>
        <taxon>Propionibacteriales</taxon>
        <taxon>Nocardioidaceae</taxon>
        <taxon>Nocardioides</taxon>
    </lineage>
</organism>
<reference evidence="3" key="1">
    <citation type="journal article" date="2019" name="Int. J. Syst. Evol. Microbiol.">
        <title>The Global Catalogue of Microorganisms (GCM) 10K type strain sequencing project: providing services to taxonomists for standard genome sequencing and annotation.</title>
        <authorList>
            <consortium name="The Broad Institute Genomics Platform"/>
            <consortium name="The Broad Institute Genome Sequencing Center for Infectious Disease"/>
            <person name="Wu L."/>
            <person name="Ma J."/>
        </authorList>
    </citation>
    <scope>NUCLEOTIDE SEQUENCE [LARGE SCALE GENOMIC DNA]</scope>
    <source>
        <strain evidence="3">JCM 18532</strain>
    </source>
</reference>
<name>A0ABP8YXW9_9ACTN</name>
<dbReference type="Proteomes" id="UP001499882">
    <property type="component" value="Unassembled WGS sequence"/>
</dbReference>
<gene>
    <name evidence="2" type="ORF">GCM10023350_23000</name>
</gene>
<comment type="caution">
    <text evidence="2">The sequence shown here is derived from an EMBL/GenBank/DDBJ whole genome shotgun (WGS) entry which is preliminary data.</text>
</comment>
<dbReference type="SMART" id="SM01130">
    <property type="entry name" value="DHDPS"/>
    <property type="match status" value="1"/>
</dbReference>